<dbReference type="InParanoid" id="A0A059AXI8"/>
<evidence type="ECO:0000256" key="1">
    <source>
        <dbReference type="ARBA" id="ARBA00009995"/>
    </source>
</evidence>
<organism evidence="6">
    <name type="scientific">Eucalyptus grandis</name>
    <name type="common">Flooded gum</name>
    <dbReference type="NCBI Taxonomy" id="71139"/>
    <lineage>
        <taxon>Eukaryota</taxon>
        <taxon>Viridiplantae</taxon>
        <taxon>Streptophyta</taxon>
        <taxon>Embryophyta</taxon>
        <taxon>Tracheophyta</taxon>
        <taxon>Spermatophyta</taxon>
        <taxon>Magnoliopsida</taxon>
        <taxon>eudicotyledons</taxon>
        <taxon>Gunneridae</taxon>
        <taxon>Pentapetalae</taxon>
        <taxon>rosids</taxon>
        <taxon>malvids</taxon>
        <taxon>Myrtales</taxon>
        <taxon>Myrtaceae</taxon>
        <taxon>Myrtoideae</taxon>
        <taxon>Eucalypteae</taxon>
        <taxon>Eucalyptus</taxon>
    </lineage>
</organism>
<dbReference type="STRING" id="71139.A0A059AXI8"/>
<proteinExistence type="inferred from homology"/>
<reference evidence="6" key="1">
    <citation type="submission" date="2013-07" db="EMBL/GenBank/DDBJ databases">
        <title>The genome of Eucalyptus grandis.</title>
        <authorList>
            <person name="Schmutz J."/>
            <person name="Hayes R."/>
            <person name="Myburg A."/>
            <person name="Tuskan G."/>
            <person name="Grattapaglia D."/>
            <person name="Rokhsar D.S."/>
        </authorList>
    </citation>
    <scope>NUCLEOTIDE SEQUENCE</scope>
    <source>
        <tissue evidence="6">Leaf extractions</tissue>
    </source>
</reference>
<dbReference type="OMA" id="ILVNAWE"/>
<keyword evidence="3 4" id="KW-0808">Transferase</keyword>
<dbReference type="PANTHER" id="PTHR48046:SF1">
    <property type="entry name" value="GLYCOSYLTRANSFERASE-RELATED"/>
    <property type="match status" value="1"/>
</dbReference>
<dbReference type="Pfam" id="PF00201">
    <property type="entry name" value="UDPGT"/>
    <property type="match status" value="1"/>
</dbReference>
<dbReference type="GO" id="GO:0008194">
    <property type="term" value="F:UDP-glycosyltransferase activity"/>
    <property type="evidence" value="ECO:0007669"/>
    <property type="project" value="InterPro"/>
</dbReference>
<evidence type="ECO:0000313" key="6">
    <source>
        <dbReference type="EMBL" id="KCW58583.1"/>
    </source>
</evidence>
<dbReference type="FunFam" id="3.40.50.2000:FF:000051">
    <property type="entry name" value="Glycosyltransferase"/>
    <property type="match status" value="1"/>
</dbReference>
<sequence length="484" mass="53519">MEKPKKLRVALLSSPGLGHLIPVIELGKCLVADHGFEATVFVLPLQASRAEAEIIKSAMTPKLLDIVELPPPDLSASGLSPDATMTMRLVVMMREARPAFRSALEAMEDRPDLLIVDMFGAEYLCIGDELGIPKYVFVPSNAWFLALFIYSPALDKEVKGEYVDRTEPLEIPGCKPLRPEDVVDSMLDRSDQQYHEYVQRAGGIPTGDGILLNVWEDLQAETLTALRNEEFLGRVVNGPVYTAGPLTRPVRPAGLGKELLEWLDKQPSESVMFVSFGSGGTMSAEQQVELAWGLELSQQRFIWVLRRPTVKALDGSFFDVGKGDADDEVLSFLPSGFTAHTRGIGFILPSWASQVEILSHPSVGGFLSHCGWNSTLESIVNGVPMIAWPLYAEQRLNATLLTEEIGVAVRPKVLPSKKIVGREEIEKLVRTIMVEKEGHTLRDRVRDLKSSAQKAMARGGSSYESLCKMKEDCQMRIHQIKKAH</sequence>
<dbReference type="PROSITE" id="PS00375">
    <property type="entry name" value="UDPGT"/>
    <property type="match status" value="1"/>
</dbReference>
<dbReference type="EMBL" id="KK198760">
    <property type="protein sequence ID" value="KCW58583.1"/>
    <property type="molecule type" value="Genomic_DNA"/>
</dbReference>
<protein>
    <recommendedName>
        <fullName evidence="5">Glycosyltransferase</fullName>
        <ecNumber evidence="5">2.4.1.-</ecNumber>
    </recommendedName>
</protein>
<dbReference type="Gene3D" id="3.40.50.2000">
    <property type="entry name" value="Glycogen Phosphorylase B"/>
    <property type="match status" value="2"/>
</dbReference>
<dbReference type="eggNOG" id="KOG1192">
    <property type="taxonomic scope" value="Eukaryota"/>
</dbReference>
<evidence type="ECO:0000256" key="3">
    <source>
        <dbReference type="ARBA" id="ARBA00022679"/>
    </source>
</evidence>
<dbReference type="SUPFAM" id="SSF53756">
    <property type="entry name" value="UDP-Glycosyltransferase/glycogen phosphorylase"/>
    <property type="match status" value="1"/>
</dbReference>
<evidence type="ECO:0000256" key="4">
    <source>
        <dbReference type="RuleBase" id="RU003718"/>
    </source>
</evidence>
<dbReference type="PANTHER" id="PTHR48046">
    <property type="entry name" value="UDP-GLYCOSYLTRANSFERASE 72E1"/>
    <property type="match status" value="1"/>
</dbReference>
<name>A0A059AXI8_EUCGR</name>
<dbReference type="EC" id="2.4.1.-" evidence="5"/>
<evidence type="ECO:0000256" key="2">
    <source>
        <dbReference type="ARBA" id="ARBA00022676"/>
    </source>
</evidence>
<dbReference type="InterPro" id="IPR035595">
    <property type="entry name" value="UDP_glycos_trans_CS"/>
</dbReference>
<gene>
    <name evidence="6" type="ORF">EUGRSUZ_H01241</name>
</gene>
<comment type="similarity">
    <text evidence="1 4">Belongs to the UDP-glycosyltransferase family.</text>
</comment>
<dbReference type="AlphaFoldDB" id="A0A059AXI8"/>
<evidence type="ECO:0000256" key="5">
    <source>
        <dbReference type="RuleBase" id="RU362057"/>
    </source>
</evidence>
<dbReference type="InterPro" id="IPR002213">
    <property type="entry name" value="UDP_glucos_trans"/>
</dbReference>
<keyword evidence="2 4" id="KW-0328">Glycosyltransferase</keyword>
<dbReference type="Gramene" id="KCW58583">
    <property type="protein sequence ID" value="KCW58583"/>
    <property type="gene ID" value="EUGRSUZ_H01241"/>
</dbReference>
<accession>A0A059AXI8</accession>
<dbReference type="CDD" id="cd03784">
    <property type="entry name" value="GT1_Gtf-like"/>
    <property type="match status" value="1"/>
</dbReference>